<evidence type="ECO:0000313" key="2">
    <source>
        <dbReference type="Proteomes" id="UP000077927"/>
    </source>
</evidence>
<gene>
    <name evidence="1" type="ORF">ACS15_2728</name>
</gene>
<evidence type="ECO:0000313" key="1">
    <source>
        <dbReference type="EMBL" id="ANH71660.1"/>
    </source>
</evidence>
<proteinExistence type="predicted"/>
<dbReference type="AlphaFoldDB" id="A0AAC9FQ81"/>
<protein>
    <submittedName>
        <fullName evidence="1">Uncharacterized protein</fullName>
    </submittedName>
</protein>
<organism evidence="1 2">
    <name type="scientific">Ralstonia insidiosa</name>
    <dbReference type="NCBI Taxonomy" id="190721"/>
    <lineage>
        <taxon>Bacteria</taxon>
        <taxon>Pseudomonadati</taxon>
        <taxon>Pseudomonadota</taxon>
        <taxon>Betaproteobacteria</taxon>
        <taxon>Burkholderiales</taxon>
        <taxon>Burkholderiaceae</taxon>
        <taxon>Ralstonia</taxon>
    </lineage>
</organism>
<accession>A0AAC9FQ81</accession>
<dbReference type="KEGG" id="rin:ACS15_2728"/>
<reference evidence="1 2" key="1">
    <citation type="submission" date="2015-09" db="EMBL/GenBank/DDBJ databases">
        <authorList>
            <person name="Xu Y."/>
            <person name="Nagy A."/>
            <person name="Liu N.T."/>
            <person name="Nou X."/>
        </authorList>
    </citation>
    <scope>NUCLEOTIDE SEQUENCE [LARGE SCALE GENOMIC DNA]</scope>
    <source>
        <strain evidence="1 2">FC1138</strain>
    </source>
</reference>
<name>A0AAC9FQ81_9RALS</name>
<dbReference type="Proteomes" id="UP000077927">
    <property type="component" value="Chromosome 1"/>
</dbReference>
<dbReference type="EMBL" id="CP012605">
    <property type="protein sequence ID" value="ANH71660.1"/>
    <property type="molecule type" value="Genomic_DNA"/>
</dbReference>
<sequence>MAALTCSMNAASLASLPEDLSPATMTFESVVLGRHPVIKMKLSVGELEVLWLADAQDQDTWQDIYLWKESKFLPIVIGVELDNEWVYRTYMPEMPDCAMEEPRELLHKNDMWGDVEPWASMVEYAKGHQAAYPYMTNRVPPVPRPDDMKDVKLVLSPSEWVNSARSPLEHLPLWQLQEAKH</sequence>